<dbReference type="EMBL" id="VNJK01000001">
    <property type="protein sequence ID" value="TVX92483.1"/>
    <property type="molecule type" value="Genomic_DNA"/>
</dbReference>
<dbReference type="Proteomes" id="UP000318102">
    <property type="component" value="Unassembled WGS sequence"/>
</dbReference>
<gene>
    <name evidence="1" type="ORF">FPZ44_05090</name>
</gene>
<accession>A0A559IXY7</accession>
<comment type="caution">
    <text evidence="1">The sequence shown here is derived from an EMBL/GenBank/DDBJ whole genome shotgun (WGS) entry which is preliminary data.</text>
</comment>
<reference evidence="1 2" key="1">
    <citation type="submission" date="2019-07" db="EMBL/GenBank/DDBJ databases">
        <authorList>
            <person name="Kim J."/>
        </authorList>
    </citation>
    <scope>NUCLEOTIDE SEQUENCE [LARGE SCALE GENOMIC DNA]</scope>
    <source>
        <strain evidence="1 2">N4</strain>
    </source>
</reference>
<sequence>MLHFHTERQTIPHPILLEARQIAPNQILLTYDKRTDLQSTTNVSNYWIRSNMGPVGIASVGMKDALTAENAVRPDMAMITPADNSMMKYFMTFSTNAVSGVTYTVLPCFVNLEGMTGYRGENWAPFSRNMFIGI</sequence>
<proteinExistence type="predicted"/>
<evidence type="ECO:0000313" key="1">
    <source>
        <dbReference type="EMBL" id="TVX92483.1"/>
    </source>
</evidence>
<protein>
    <submittedName>
        <fullName evidence="1">Uncharacterized protein</fullName>
    </submittedName>
</protein>
<dbReference type="AlphaFoldDB" id="A0A559IXY7"/>
<evidence type="ECO:0000313" key="2">
    <source>
        <dbReference type="Proteomes" id="UP000318102"/>
    </source>
</evidence>
<keyword evidence="2" id="KW-1185">Reference proteome</keyword>
<dbReference type="RefSeq" id="WP_144987989.1">
    <property type="nucleotide sequence ID" value="NZ_VNJK01000001.1"/>
</dbReference>
<organism evidence="1 2">
    <name type="scientific">Paenibacillus agilis</name>
    <dbReference type="NCBI Taxonomy" id="3020863"/>
    <lineage>
        <taxon>Bacteria</taxon>
        <taxon>Bacillati</taxon>
        <taxon>Bacillota</taxon>
        <taxon>Bacilli</taxon>
        <taxon>Bacillales</taxon>
        <taxon>Paenibacillaceae</taxon>
        <taxon>Paenibacillus</taxon>
    </lineage>
</organism>
<name>A0A559IXY7_9BACL</name>
<dbReference type="OrthoDB" id="2860127at2"/>